<feature type="domain" description="CT398-like coiled coil hairpin" evidence="3">
    <location>
        <begin position="28"/>
        <end position="159"/>
    </location>
</feature>
<proteinExistence type="predicted"/>
<evidence type="ECO:0000256" key="1">
    <source>
        <dbReference type="SAM" id="Coils"/>
    </source>
</evidence>
<accession>L1MF06</accession>
<protein>
    <submittedName>
        <fullName evidence="4">Zinc ribbon domain protein</fullName>
    </submittedName>
</protein>
<dbReference type="Gene3D" id="1.10.287.1490">
    <property type="match status" value="1"/>
</dbReference>
<evidence type="ECO:0000313" key="4">
    <source>
        <dbReference type="EMBL" id="EKX89521.1"/>
    </source>
</evidence>
<dbReference type="Proteomes" id="UP000010445">
    <property type="component" value="Unassembled WGS sequence"/>
</dbReference>
<dbReference type="HOGENOM" id="CLU_073076_0_0_11"/>
<dbReference type="RefSeq" id="WP_006063992.1">
    <property type="nucleotide sequence ID" value="NZ_KB290831.1"/>
</dbReference>
<dbReference type="Pfam" id="PF02591">
    <property type="entry name" value="Zn_ribbon_9"/>
    <property type="match status" value="1"/>
</dbReference>
<dbReference type="OrthoDB" id="9784388at2"/>
<keyword evidence="5" id="KW-1185">Reference proteome</keyword>
<gene>
    <name evidence="4" type="ORF">HMPREF9997_01764</name>
</gene>
<organism evidence="4 5">
    <name type="scientific">Corynebacterium durum F0235</name>
    <dbReference type="NCBI Taxonomy" id="1035195"/>
    <lineage>
        <taxon>Bacteria</taxon>
        <taxon>Bacillati</taxon>
        <taxon>Actinomycetota</taxon>
        <taxon>Actinomycetes</taxon>
        <taxon>Mycobacteriales</taxon>
        <taxon>Corynebacteriaceae</taxon>
        <taxon>Corynebacterium</taxon>
    </lineage>
</organism>
<dbReference type="Pfam" id="PF24481">
    <property type="entry name" value="CT398_CC"/>
    <property type="match status" value="1"/>
</dbReference>
<reference evidence="4 5" key="1">
    <citation type="submission" date="2012-05" db="EMBL/GenBank/DDBJ databases">
        <authorList>
            <person name="Weinstock G."/>
            <person name="Sodergren E."/>
            <person name="Lobos E.A."/>
            <person name="Fulton L."/>
            <person name="Fulton R."/>
            <person name="Courtney L."/>
            <person name="Fronick C."/>
            <person name="O'Laughlin M."/>
            <person name="Godfrey J."/>
            <person name="Wilson R.M."/>
            <person name="Miner T."/>
            <person name="Farmer C."/>
            <person name="Delehaunty K."/>
            <person name="Cordes M."/>
            <person name="Minx P."/>
            <person name="Tomlinson C."/>
            <person name="Chen J."/>
            <person name="Wollam A."/>
            <person name="Pepin K.H."/>
            <person name="Bhonagiri V."/>
            <person name="Zhang X."/>
            <person name="Suruliraj S."/>
            <person name="Warren W."/>
            <person name="Mitreva M."/>
            <person name="Mardis E.R."/>
            <person name="Wilson R.K."/>
        </authorList>
    </citation>
    <scope>NUCLEOTIDE SEQUENCE [LARGE SCALE GENOMIC DNA]</scope>
    <source>
        <strain evidence="4 5">F0235</strain>
    </source>
</reference>
<dbReference type="PATRIC" id="fig|1035195.3.peg.1598"/>
<keyword evidence="1" id="KW-0175">Coiled coil</keyword>
<dbReference type="AlphaFoldDB" id="L1MF06"/>
<name>L1MF06_9CORY</name>
<dbReference type="EMBL" id="AMEM01000023">
    <property type="protein sequence ID" value="EKX89521.1"/>
    <property type="molecule type" value="Genomic_DNA"/>
</dbReference>
<feature type="coiled-coil region" evidence="1">
    <location>
        <begin position="26"/>
        <end position="74"/>
    </location>
</feature>
<dbReference type="InterPro" id="IPR056003">
    <property type="entry name" value="CT398_CC_hairpin"/>
</dbReference>
<comment type="caution">
    <text evidence="4">The sequence shown here is derived from an EMBL/GenBank/DDBJ whole genome shotgun (WGS) entry which is preliminary data.</text>
</comment>
<evidence type="ECO:0000259" key="2">
    <source>
        <dbReference type="Pfam" id="PF02591"/>
    </source>
</evidence>
<feature type="domain" description="C4-type zinc ribbon" evidence="2">
    <location>
        <begin position="187"/>
        <end position="221"/>
    </location>
</feature>
<feature type="coiled-coil region" evidence="1">
    <location>
        <begin position="105"/>
        <end position="139"/>
    </location>
</feature>
<evidence type="ECO:0000313" key="5">
    <source>
        <dbReference type="Proteomes" id="UP000010445"/>
    </source>
</evidence>
<dbReference type="eggNOG" id="COG1579">
    <property type="taxonomic scope" value="Bacteria"/>
</dbReference>
<evidence type="ECO:0000259" key="3">
    <source>
        <dbReference type="Pfam" id="PF24481"/>
    </source>
</evidence>
<sequence length="230" mass="25426">MKLASELQRSLLELATLERAGDSPVVSEERQKRDRLTRELADARSVLGTSQVNISDIEVDIRRIEADMSKLRQREKANKAGLGAAVDVEQRRDLQHDLSTTYRRLDDLRGELKECHDELHALRATAERHKARVAELSDALDRITVPTDNRAERISELRALFDAATLADYDDQVDVYGVGAAAFNGRACGGCFIVLPPTSVSQIRNAPADDVPRCPDCGTYLVRTTAGDAQ</sequence>
<dbReference type="STRING" id="1035195.HMPREF9997_01764"/>
<dbReference type="InterPro" id="IPR003743">
    <property type="entry name" value="Zf-RING_7"/>
</dbReference>